<dbReference type="PANTHER" id="PTHR48043:SF159">
    <property type="entry name" value="EG:EG0003.4 PROTEIN-RELATED"/>
    <property type="match status" value="1"/>
</dbReference>
<dbReference type="AlphaFoldDB" id="A0A182TMT3"/>
<dbReference type="Pfam" id="PF00201">
    <property type="entry name" value="UDPGT"/>
    <property type="match status" value="1"/>
</dbReference>
<keyword evidence="9" id="KW-1185">Reference proteome</keyword>
<name>A0A182TMT3_9DIPT</name>
<feature type="chain" id="PRO_5008137050" evidence="7">
    <location>
        <begin position="29"/>
        <end position="550"/>
    </location>
</feature>
<dbReference type="PANTHER" id="PTHR48043">
    <property type="entry name" value="EG:EG0003.4 PROTEIN-RELATED"/>
    <property type="match status" value="1"/>
</dbReference>
<evidence type="ECO:0000256" key="3">
    <source>
        <dbReference type="ARBA" id="ARBA00022679"/>
    </source>
</evidence>
<dbReference type="Gene3D" id="3.40.50.2000">
    <property type="entry name" value="Glycogen Phosphorylase B"/>
    <property type="match status" value="2"/>
</dbReference>
<feature type="signal peptide" evidence="7">
    <location>
        <begin position="1"/>
        <end position="28"/>
    </location>
</feature>
<accession>A0A182TMT3</accession>
<dbReference type="VEuPathDB" id="VectorBase:AMEC005176"/>
<dbReference type="STRING" id="34690.A0A182TMT3"/>
<dbReference type="PROSITE" id="PS00375">
    <property type="entry name" value="UDPGT"/>
    <property type="match status" value="1"/>
</dbReference>
<evidence type="ECO:0000256" key="1">
    <source>
        <dbReference type="ARBA" id="ARBA00009995"/>
    </source>
</evidence>
<keyword evidence="6" id="KW-0812">Transmembrane</keyword>
<reference evidence="9" key="1">
    <citation type="submission" date="2014-01" db="EMBL/GenBank/DDBJ databases">
        <title>The Genome Sequence of Anopheles melas CM1001059_A (V2).</title>
        <authorList>
            <consortium name="The Broad Institute Genomics Platform"/>
            <person name="Neafsey D.E."/>
            <person name="Besansky N."/>
            <person name="Howell P."/>
            <person name="Walton C."/>
            <person name="Young S.K."/>
            <person name="Zeng Q."/>
            <person name="Gargeya S."/>
            <person name="Fitzgerald M."/>
            <person name="Haas B."/>
            <person name="Abouelleil A."/>
            <person name="Allen A.W."/>
            <person name="Alvarado L."/>
            <person name="Arachchi H.M."/>
            <person name="Berlin A.M."/>
            <person name="Chapman S.B."/>
            <person name="Gainer-Dewar J."/>
            <person name="Goldberg J."/>
            <person name="Griggs A."/>
            <person name="Gujja S."/>
            <person name="Hansen M."/>
            <person name="Howarth C."/>
            <person name="Imamovic A."/>
            <person name="Ireland A."/>
            <person name="Larimer J."/>
            <person name="McCowan C."/>
            <person name="Murphy C."/>
            <person name="Pearson M."/>
            <person name="Poon T.W."/>
            <person name="Priest M."/>
            <person name="Roberts A."/>
            <person name="Saif S."/>
            <person name="Shea T."/>
            <person name="Sisk P."/>
            <person name="Sykes S."/>
            <person name="Wortman J."/>
            <person name="Nusbaum C."/>
            <person name="Birren B."/>
        </authorList>
    </citation>
    <scope>NUCLEOTIDE SEQUENCE [LARGE SCALE GENOMIC DNA]</scope>
    <source>
        <strain evidence="9">CM1001059</strain>
    </source>
</reference>
<dbReference type="Proteomes" id="UP000075902">
    <property type="component" value="Unassembled WGS sequence"/>
</dbReference>
<organism evidence="8 9">
    <name type="scientific">Anopheles melas</name>
    <dbReference type="NCBI Taxonomy" id="34690"/>
    <lineage>
        <taxon>Eukaryota</taxon>
        <taxon>Metazoa</taxon>
        <taxon>Ecdysozoa</taxon>
        <taxon>Arthropoda</taxon>
        <taxon>Hexapoda</taxon>
        <taxon>Insecta</taxon>
        <taxon>Pterygota</taxon>
        <taxon>Neoptera</taxon>
        <taxon>Endopterygota</taxon>
        <taxon>Diptera</taxon>
        <taxon>Nematocera</taxon>
        <taxon>Culicoidea</taxon>
        <taxon>Culicidae</taxon>
        <taxon>Anophelinae</taxon>
        <taxon>Anopheles</taxon>
    </lineage>
</organism>
<evidence type="ECO:0000256" key="6">
    <source>
        <dbReference type="SAM" id="Phobius"/>
    </source>
</evidence>
<dbReference type="InterPro" id="IPR002213">
    <property type="entry name" value="UDP_glucos_trans"/>
</dbReference>
<keyword evidence="2 4" id="KW-0328">Glycosyltransferase</keyword>
<feature type="compositionally biased region" description="Low complexity" evidence="5">
    <location>
        <begin position="532"/>
        <end position="544"/>
    </location>
</feature>
<dbReference type="CDD" id="cd03784">
    <property type="entry name" value="GT1_Gtf-like"/>
    <property type="match status" value="1"/>
</dbReference>
<dbReference type="InterPro" id="IPR050271">
    <property type="entry name" value="UDP-glycosyltransferase"/>
</dbReference>
<dbReference type="FunFam" id="3.40.50.2000:FF:000050">
    <property type="entry name" value="UDP-glucuronosyltransferase"/>
    <property type="match status" value="1"/>
</dbReference>
<evidence type="ECO:0000313" key="8">
    <source>
        <dbReference type="EnsemblMetazoa" id="AMEC005176-PA"/>
    </source>
</evidence>
<evidence type="ECO:0000256" key="7">
    <source>
        <dbReference type="SAM" id="SignalP"/>
    </source>
</evidence>
<comment type="similarity">
    <text evidence="1 4">Belongs to the UDP-glycosyltransferase family.</text>
</comment>
<proteinExistence type="inferred from homology"/>
<dbReference type="InterPro" id="IPR035595">
    <property type="entry name" value="UDP_glycos_trans_CS"/>
</dbReference>
<reference evidence="8" key="2">
    <citation type="submission" date="2020-05" db="UniProtKB">
        <authorList>
            <consortium name="EnsemblMetazoa"/>
        </authorList>
    </citation>
    <scope>IDENTIFICATION</scope>
    <source>
        <strain evidence="8">CM1001059</strain>
    </source>
</reference>
<keyword evidence="3 4" id="KW-0808">Transferase</keyword>
<keyword evidence="6" id="KW-1133">Transmembrane helix</keyword>
<evidence type="ECO:0000256" key="4">
    <source>
        <dbReference type="RuleBase" id="RU003718"/>
    </source>
</evidence>
<sequence length="550" mass="61568">MVVGSRSLLGCIALAAVILAGTCRTSSAAKILAVFPSISKTNYLFGQVLFEALAARGHNVTIVSPFEVQYAYENIRQLRITGLFSHIEDYGLHANVFTKRDKSSFYGNTNVIYGTAALADYTLGHPALQELLKNPTETFDLLILDQVLCESLLGLAYHYGVPAVVYSADAPNKYTNEMVGNPHNPAYNPIPSLGYSDRMHLVQRVWNTFVSICEQFNYKYLYLPSQEAVYQRYFARRDLPPLLDLIHNVSLVLVNSHPVINFARPFVPNMIEIGGAHIRQLEDTGFSQDVINWVEKAKNGVIYFSMGTNIRSADFTDSLREAFVGAFSKLSQVLIIWKWENATLPNQSGNVIIGPWMPQQQLLAHPNVRLHITHGGLLSMMETVHYGKPIVGLPLAGDQEILVNRAIEAGFGLKLDYQNITEEQVLHTINEMLNNSTYRYAALKASRQFREQPLKPMDKVLYYVDYVLKQDSGVNYLRSGALYLSFWPRHVVDVATILVLITMIPVGLFATLIQIILRKTHERKLKNTSNTGKAAANGKMAGKAVQKKKN</sequence>
<feature type="transmembrane region" description="Helical" evidence="6">
    <location>
        <begin position="494"/>
        <end position="517"/>
    </location>
</feature>
<dbReference type="SUPFAM" id="SSF53756">
    <property type="entry name" value="UDP-Glycosyltransferase/glycogen phosphorylase"/>
    <property type="match status" value="1"/>
</dbReference>
<protein>
    <submittedName>
        <fullName evidence="8">Uncharacterized protein</fullName>
    </submittedName>
</protein>
<feature type="region of interest" description="Disordered" evidence="5">
    <location>
        <begin position="527"/>
        <end position="550"/>
    </location>
</feature>
<dbReference type="GO" id="GO:0008194">
    <property type="term" value="F:UDP-glycosyltransferase activity"/>
    <property type="evidence" value="ECO:0007669"/>
    <property type="project" value="InterPro"/>
</dbReference>
<evidence type="ECO:0000256" key="2">
    <source>
        <dbReference type="ARBA" id="ARBA00022676"/>
    </source>
</evidence>
<dbReference type="EnsemblMetazoa" id="AMEC005176-RA">
    <property type="protein sequence ID" value="AMEC005176-PA"/>
    <property type="gene ID" value="AMEC005176"/>
</dbReference>
<evidence type="ECO:0000256" key="5">
    <source>
        <dbReference type="SAM" id="MobiDB-lite"/>
    </source>
</evidence>
<keyword evidence="7" id="KW-0732">Signal</keyword>
<keyword evidence="6" id="KW-0472">Membrane</keyword>
<evidence type="ECO:0000313" key="9">
    <source>
        <dbReference type="Proteomes" id="UP000075902"/>
    </source>
</evidence>